<dbReference type="Pfam" id="PF13911">
    <property type="entry name" value="AhpC-TSA_2"/>
    <property type="match status" value="1"/>
</dbReference>
<comment type="caution">
    <text evidence="1">The sequence shown here is derived from an EMBL/GenBank/DDBJ whole genome shotgun (WGS) entry which is preliminary data.</text>
</comment>
<dbReference type="Proteomes" id="UP000076584">
    <property type="component" value="Unassembled WGS sequence"/>
</dbReference>
<feature type="non-terminal residue" evidence="1">
    <location>
        <position position="1"/>
    </location>
</feature>
<evidence type="ECO:0000313" key="2">
    <source>
        <dbReference type="Proteomes" id="UP000076584"/>
    </source>
</evidence>
<proteinExistence type="predicted"/>
<accession>A0A161Y5N1</accession>
<dbReference type="InterPro" id="IPR036249">
    <property type="entry name" value="Thioredoxin-like_sf"/>
</dbReference>
<sequence>LGNTLVNPVDDFAIMSFTQELASWMSPTKLDLGSLPKVGDFAPSTDLLKFPRADGKAAVVVFLRHCGCPFAEKSFIVLREAASKNPNVAFIAVSHSSESHTKKWLSEVGGPGDKNPVEVIFNEERDVYAKWGLGTSSFMHVLSPSALSNVFKLSREEGIANRPTESGSRWQTSGAWAVGENGKVTWGGPAQTASEIPNVDEALSSLH</sequence>
<dbReference type="InterPro" id="IPR032801">
    <property type="entry name" value="PXL2A/B/C"/>
</dbReference>
<dbReference type="SUPFAM" id="SSF52833">
    <property type="entry name" value="Thioredoxin-like"/>
    <property type="match status" value="1"/>
</dbReference>
<dbReference type="PANTHER" id="PTHR42336:SF1">
    <property type="entry name" value="ALKYL HYDROPEROXIDE REDUCTASE SUBUNIT C_ THIOL SPECIFIC ANTIOXIDANT DOMAIN-CONTAINING PROTEIN"/>
    <property type="match status" value="1"/>
</dbReference>
<name>A0A161Y5N1_COLIC</name>
<dbReference type="AlphaFoldDB" id="A0A161Y5N1"/>
<protein>
    <submittedName>
        <fullName evidence="1">Alkyl hydroperoxide reductase subunit c thiol specific antioxidant</fullName>
    </submittedName>
</protein>
<dbReference type="EMBL" id="LFIW01000787">
    <property type="protein sequence ID" value="KZL84772.1"/>
    <property type="molecule type" value="Genomic_DNA"/>
</dbReference>
<reference evidence="1 2" key="1">
    <citation type="submission" date="2015-06" db="EMBL/GenBank/DDBJ databases">
        <title>Survival trade-offs in plant roots during colonization by closely related pathogenic and mutualistic fungi.</title>
        <authorList>
            <person name="Hacquard S."/>
            <person name="Kracher B."/>
            <person name="Hiruma K."/>
            <person name="Weinman A."/>
            <person name="Muench P."/>
            <person name="Garrido Oter R."/>
            <person name="Ver Loren van Themaat E."/>
            <person name="Dallerey J.-F."/>
            <person name="Damm U."/>
            <person name="Henrissat B."/>
            <person name="Lespinet O."/>
            <person name="Thon M."/>
            <person name="Kemen E."/>
            <person name="McHardy A.C."/>
            <person name="Schulze-Lefert P."/>
            <person name="O'Connell R.J."/>
        </authorList>
    </citation>
    <scope>NUCLEOTIDE SEQUENCE [LARGE SCALE GENOMIC DNA]</scope>
    <source>
        <strain evidence="1 2">MAFF 238704</strain>
    </source>
</reference>
<keyword evidence="2" id="KW-1185">Reference proteome</keyword>
<dbReference type="Gene3D" id="3.40.30.10">
    <property type="entry name" value="Glutaredoxin"/>
    <property type="match status" value="1"/>
</dbReference>
<organism evidence="1 2">
    <name type="scientific">Colletotrichum incanum</name>
    <name type="common">Soybean anthracnose fungus</name>
    <dbReference type="NCBI Taxonomy" id="1573173"/>
    <lineage>
        <taxon>Eukaryota</taxon>
        <taxon>Fungi</taxon>
        <taxon>Dikarya</taxon>
        <taxon>Ascomycota</taxon>
        <taxon>Pezizomycotina</taxon>
        <taxon>Sordariomycetes</taxon>
        <taxon>Hypocreomycetidae</taxon>
        <taxon>Glomerellales</taxon>
        <taxon>Glomerellaceae</taxon>
        <taxon>Colletotrichum</taxon>
        <taxon>Colletotrichum spaethianum species complex</taxon>
    </lineage>
</organism>
<evidence type="ECO:0000313" key="1">
    <source>
        <dbReference type="EMBL" id="KZL84772.1"/>
    </source>
</evidence>
<dbReference type="PANTHER" id="PTHR42336">
    <property type="entry name" value="THIOREDOXIN DOMAIN-CONTAINING PROTEIN-RELATED"/>
    <property type="match status" value="1"/>
</dbReference>
<gene>
    <name evidence="1" type="ORF">CI238_10189</name>
</gene>